<dbReference type="SUPFAM" id="SSF53187">
    <property type="entry name" value="Zn-dependent exopeptidases"/>
    <property type="match status" value="1"/>
</dbReference>
<dbReference type="GO" id="GO:0008270">
    <property type="term" value="F:zinc ion binding"/>
    <property type="evidence" value="ECO:0007669"/>
    <property type="project" value="InterPro"/>
</dbReference>
<evidence type="ECO:0000256" key="4">
    <source>
        <dbReference type="ARBA" id="ARBA00022801"/>
    </source>
</evidence>
<feature type="domain" description="Peptidase M14" evidence="8">
    <location>
        <begin position="54"/>
        <end position="406"/>
    </location>
</feature>
<evidence type="ECO:0000259" key="8">
    <source>
        <dbReference type="PROSITE" id="PS52035"/>
    </source>
</evidence>
<reference evidence="9 10" key="1">
    <citation type="submission" date="2017-01" db="EMBL/GenBank/DDBJ databases">
        <authorList>
            <person name="Mah S.A."/>
            <person name="Swanson W.J."/>
            <person name="Moy G.W."/>
            <person name="Vacquier V.D."/>
        </authorList>
    </citation>
    <scope>NUCLEOTIDE SEQUENCE [LARGE SCALE GENOMIC DNA]</scope>
    <source>
        <strain evidence="9 10">DSM 45758</strain>
    </source>
</reference>
<dbReference type="PANTHER" id="PTHR11705">
    <property type="entry name" value="PROTEASE FAMILY M14 CARBOXYPEPTIDASE A,B"/>
    <property type="match status" value="1"/>
</dbReference>
<dbReference type="InterPro" id="IPR000834">
    <property type="entry name" value="Peptidase_M14"/>
</dbReference>
<dbReference type="PROSITE" id="PS52035">
    <property type="entry name" value="PEPTIDASE_M14"/>
    <property type="match status" value="1"/>
</dbReference>
<dbReference type="Proteomes" id="UP000186004">
    <property type="component" value="Unassembled WGS sequence"/>
</dbReference>
<keyword evidence="10" id="KW-1185">Reference proteome</keyword>
<comment type="similarity">
    <text evidence="2 7">Belongs to the peptidase M14 family.</text>
</comment>
<keyword evidence="9" id="KW-0121">Carboxypeptidase</keyword>
<comment type="cofactor">
    <cofactor evidence="1">
        <name>Zn(2+)</name>
        <dbReference type="ChEBI" id="CHEBI:29105"/>
    </cofactor>
</comment>
<evidence type="ECO:0000313" key="10">
    <source>
        <dbReference type="Proteomes" id="UP000186004"/>
    </source>
</evidence>
<keyword evidence="5" id="KW-0862">Zinc</keyword>
<accession>A0A1N7FA08</accession>
<dbReference type="PANTHER" id="PTHR11705:SF143">
    <property type="entry name" value="SLL0236 PROTEIN"/>
    <property type="match status" value="1"/>
</dbReference>
<evidence type="ECO:0000256" key="1">
    <source>
        <dbReference type="ARBA" id="ARBA00001947"/>
    </source>
</evidence>
<evidence type="ECO:0000313" key="9">
    <source>
        <dbReference type="EMBL" id="SIR97134.1"/>
    </source>
</evidence>
<dbReference type="PRINTS" id="PR00765">
    <property type="entry name" value="CRBOXYPTASEA"/>
</dbReference>
<evidence type="ECO:0000256" key="3">
    <source>
        <dbReference type="ARBA" id="ARBA00022670"/>
    </source>
</evidence>
<dbReference type="GO" id="GO:0005615">
    <property type="term" value="C:extracellular space"/>
    <property type="evidence" value="ECO:0007669"/>
    <property type="project" value="TreeGrafter"/>
</dbReference>
<dbReference type="STRING" id="1198245.SAMN05444858_13232"/>
<evidence type="ECO:0000256" key="7">
    <source>
        <dbReference type="PROSITE-ProRule" id="PRU01379"/>
    </source>
</evidence>
<sequence length="406" mass="44074">MATSPGIRRVFGAGLLAALVFTSVAMVESPSPVRAEPSQCNEFPEGQGSETVEGYYQPAEIERVVQQLEQTGQGVTTDVIGTSNQGRPIYSVRVGSGDKVIFLQAGIHANEPTGTIALVNVLKSLSDSSSRSQQIREAVTIVAVPQLNPDGAVPYQRENHQTWDDTVAMFPQLAGAPPAFYHSLPGPRFWSDPRVPGFDLNRDFNPDFDYVPQAGDLPGSGSVRGMYLTPEARASRDLYTALEQEFGLVDVFVDLHNQAPCNTFDDGDAHTPDLHTPMSISAQFLRDPGSHGAGAVYPNFGWDASRRANVAAWEGVQRGGSTFSGVTRYPQNLDLAGSANASYQLRGSASVLMEAGRQRHANPQWRHGFIAKVHELAMMGIIDSLVDDTFQDIDPDRYEEIPVRNG</sequence>
<protein>
    <submittedName>
        <fullName evidence="9">Zinc carboxypeptidase</fullName>
    </submittedName>
</protein>
<keyword evidence="3" id="KW-0645">Protease</keyword>
<keyword evidence="6" id="KW-0482">Metalloprotease</keyword>
<dbReference type="GO" id="GO:0004181">
    <property type="term" value="F:metallocarboxypeptidase activity"/>
    <property type="evidence" value="ECO:0007669"/>
    <property type="project" value="InterPro"/>
</dbReference>
<dbReference type="GO" id="GO:0006508">
    <property type="term" value="P:proteolysis"/>
    <property type="evidence" value="ECO:0007669"/>
    <property type="project" value="UniProtKB-KW"/>
</dbReference>
<evidence type="ECO:0000256" key="2">
    <source>
        <dbReference type="ARBA" id="ARBA00005988"/>
    </source>
</evidence>
<evidence type="ECO:0000256" key="6">
    <source>
        <dbReference type="ARBA" id="ARBA00023049"/>
    </source>
</evidence>
<comment type="caution">
    <text evidence="7">Lacks conserved residue(s) required for the propagation of feature annotation.</text>
</comment>
<organism evidence="9 10">
    <name type="scientific">Micromonospora avicenniae</name>
    <dbReference type="NCBI Taxonomy" id="1198245"/>
    <lineage>
        <taxon>Bacteria</taxon>
        <taxon>Bacillati</taxon>
        <taxon>Actinomycetota</taxon>
        <taxon>Actinomycetes</taxon>
        <taxon>Micromonosporales</taxon>
        <taxon>Micromonosporaceae</taxon>
        <taxon>Micromonospora</taxon>
    </lineage>
</organism>
<proteinExistence type="inferred from homology"/>
<keyword evidence="4" id="KW-0378">Hydrolase</keyword>
<dbReference type="Gene3D" id="3.40.630.10">
    <property type="entry name" value="Zn peptidases"/>
    <property type="match status" value="1"/>
</dbReference>
<dbReference type="SMART" id="SM00631">
    <property type="entry name" value="Zn_pept"/>
    <property type="match status" value="1"/>
</dbReference>
<evidence type="ECO:0000256" key="5">
    <source>
        <dbReference type="ARBA" id="ARBA00022833"/>
    </source>
</evidence>
<dbReference type="EMBL" id="FTNF01000032">
    <property type="protein sequence ID" value="SIR97134.1"/>
    <property type="molecule type" value="Genomic_DNA"/>
</dbReference>
<gene>
    <name evidence="9" type="ORF">SAMN05444858_13232</name>
</gene>
<name>A0A1N7FA08_9ACTN</name>
<dbReference type="Pfam" id="PF00246">
    <property type="entry name" value="Peptidase_M14"/>
    <property type="match status" value="1"/>
</dbReference>
<dbReference type="AlphaFoldDB" id="A0A1N7FA08"/>